<dbReference type="RefSeq" id="XP_062776030.1">
    <property type="nucleotide sequence ID" value="XM_062919979.1"/>
</dbReference>
<reference evidence="3" key="1">
    <citation type="journal article" date="2023" name="bioRxiv">
        <title>Complete genome of the Medicago anthracnose fungus, Colletotrichum destructivum, reveals a mini-chromosome-like region within a core chromosome.</title>
        <authorList>
            <person name="Lapalu N."/>
            <person name="Simon A."/>
            <person name="Lu A."/>
            <person name="Plaumann P.-L."/>
            <person name="Amselem J."/>
            <person name="Pigne S."/>
            <person name="Auger A."/>
            <person name="Koch C."/>
            <person name="Dallery J.-F."/>
            <person name="O'Connell R.J."/>
        </authorList>
    </citation>
    <scope>NUCLEOTIDE SEQUENCE [LARGE SCALE GENOMIC DNA]</scope>
    <source>
        <strain evidence="3">CBS 520.97</strain>
    </source>
</reference>
<dbReference type="PROSITE" id="PS51257">
    <property type="entry name" value="PROKAR_LIPOPROTEIN"/>
    <property type="match status" value="1"/>
</dbReference>
<dbReference type="KEGG" id="cdet:87940323"/>
<organism evidence="2 3">
    <name type="scientific">Colletotrichum destructivum</name>
    <dbReference type="NCBI Taxonomy" id="34406"/>
    <lineage>
        <taxon>Eukaryota</taxon>
        <taxon>Fungi</taxon>
        <taxon>Dikarya</taxon>
        <taxon>Ascomycota</taxon>
        <taxon>Pezizomycotina</taxon>
        <taxon>Sordariomycetes</taxon>
        <taxon>Hypocreomycetidae</taxon>
        <taxon>Glomerellales</taxon>
        <taxon>Glomerellaceae</taxon>
        <taxon>Colletotrichum</taxon>
        <taxon>Colletotrichum destructivum species complex</taxon>
    </lineage>
</organism>
<evidence type="ECO:0000313" key="2">
    <source>
        <dbReference type="EMBL" id="WQF78806.1"/>
    </source>
</evidence>
<gene>
    <name evidence="2" type="ORF">CDEST_03820</name>
</gene>
<keyword evidence="1" id="KW-0472">Membrane</keyword>
<evidence type="ECO:0000256" key="1">
    <source>
        <dbReference type="SAM" id="Phobius"/>
    </source>
</evidence>
<protein>
    <submittedName>
        <fullName evidence="2">Uncharacterized protein</fullName>
    </submittedName>
</protein>
<accession>A0AAX4I6X7</accession>
<name>A0AAX4I6X7_9PEZI</name>
<feature type="transmembrane region" description="Helical" evidence="1">
    <location>
        <begin position="24"/>
        <end position="46"/>
    </location>
</feature>
<sequence length="118" mass="12829">MIDKSVNRLPDCEANVKPSTGLTLFSLSGCVHGTGITTIVVIIIIIKQLRAIEKNNDLRISRKKPALGFFGFLGIPVQSSPVQARLVPLSHQPDPHSRPAINTHKKSLAVPVLTLGYR</sequence>
<dbReference type="Proteomes" id="UP001322277">
    <property type="component" value="Chromosome 2"/>
</dbReference>
<dbReference type="AlphaFoldDB" id="A0AAX4I6X7"/>
<dbReference type="EMBL" id="CP137306">
    <property type="protein sequence ID" value="WQF78806.1"/>
    <property type="molecule type" value="Genomic_DNA"/>
</dbReference>
<keyword evidence="3" id="KW-1185">Reference proteome</keyword>
<proteinExistence type="predicted"/>
<evidence type="ECO:0000313" key="3">
    <source>
        <dbReference type="Proteomes" id="UP001322277"/>
    </source>
</evidence>
<keyword evidence="1" id="KW-0812">Transmembrane</keyword>
<dbReference type="GeneID" id="87940323"/>
<keyword evidence="1" id="KW-1133">Transmembrane helix</keyword>